<keyword evidence="5" id="KW-1185">Reference proteome</keyword>
<gene>
    <name evidence="4" type="ORF">GBA63_18185</name>
</gene>
<dbReference type="InterPro" id="IPR035919">
    <property type="entry name" value="EAL_sf"/>
</dbReference>
<dbReference type="Pfam" id="PF00990">
    <property type="entry name" value="GGDEF"/>
    <property type="match status" value="1"/>
</dbReference>
<dbReference type="SMART" id="SM00086">
    <property type="entry name" value="PAC"/>
    <property type="match status" value="1"/>
</dbReference>
<dbReference type="InterPro" id="IPR001633">
    <property type="entry name" value="EAL_dom"/>
</dbReference>
<dbReference type="InterPro" id="IPR043128">
    <property type="entry name" value="Rev_trsase/Diguanyl_cyclase"/>
</dbReference>
<evidence type="ECO:0000313" key="4">
    <source>
        <dbReference type="EMBL" id="QIN84352.1"/>
    </source>
</evidence>
<dbReference type="AlphaFoldDB" id="A0A6G8QD38"/>
<evidence type="ECO:0000259" key="2">
    <source>
        <dbReference type="PROSITE" id="PS50883"/>
    </source>
</evidence>
<feature type="domain" description="GGDEF" evidence="3">
    <location>
        <begin position="154"/>
        <end position="290"/>
    </location>
</feature>
<organism evidence="4 5">
    <name type="scientific">Rubrobacter tropicus</name>
    <dbReference type="NCBI Taxonomy" id="2653851"/>
    <lineage>
        <taxon>Bacteria</taxon>
        <taxon>Bacillati</taxon>
        <taxon>Actinomycetota</taxon>
        <taxon>Rubrobacteria</taxon>
        <taxon>Rubrobacterales</taxon>
        <taxon>Rubrobacteraceae</taxon>
        <taxon>Rubrobacter</taxon>
    </lineage>
</organism>
<dbReference type="Pfam" id="PF08448">
    <property type="entry name" value="PAS_4"/>
    <property type="match status" value="1"/>
</dbReference>
<dbReference type="InterPro" id="IPR001610">
    <property type="entry name" value="PAC"/>
</dbReference>
<dbReference type="PROSITE" id="PS50887">
    <property type="entry name" value="GGDEF"/>
    <property type="match status" value="1"/>
</dbReference>
<dbReference type="InterPro" id="IPR000160">
    <property type="entry name" value="GGDEF_dom"/>
</dbReference>
<dbReference type="SUPFAM" id="SSF141868">
    <property type="entry name" value="EAL domain-like"/>
    <property type="match status" value="1"/>
</dbReference>
<dbReference type="SUPFAM" id="SSF55785">
    <property type="entry name" value="PYP-like sensor domain (PAS domain)"/>
    <property type="match status" value="1"/>
</dbReference>
<evidence type="ECO:0000259" key="3">
    <source>
        <dbReference type="PROSITE" id="PS50887"/>
    </source>
</evidence>
<proteinExistence type="predicted"/>
<dbReference type="KEGG" id="rub:GBA63_18185"/>
<dbReference type="InterPro" id="IPR013656">
    <property type="entry name" value="PAS_4"/>
</dbReference>
<dbReference type="Gene3D" id="3.30.450.20">
    <property type="entry name" value="PAS domain"/>
    <property type="match status" value="1"/>
</dbReference>
<dbReference type="PROSITE" id="PS50113">
    <property type="entry name" value="PAC"/>
    <property type="match status" value="1"/>
</dbReference>
<dbReference type="Pfam" id="PF00563">
    <property type="entry name" value="EAL"/>
    <property type="match status" value="1"/>
</dbReference>
<feature type="domain" description="PAC" evidence="1">
    <location>
        <begin position="65"/>
        <end position="117"/>
    </location>
</feature>
<evidence type="ECO:0000259" key="1">
    <source>
        <dbReference type="PROSITE" id="PS50113"/>
    </source>
</evidence>
<reference evidence="4 5" key="1">
    <citation type="submission" date="2019-10" db="EMBL/GenBank/DDBJ databases">
        <title>Rubrobacter sp nov SCSIO 52090 isolated from a deep-sea sediment in the South China Sea.</title>
        <authorList>
            <person name="Chen R.W."/>
        </authorList>
    </citation>
    <scope>NUCLEOTIDE SEQUENCE [LARGE SCALE GENOMIC DNA]</scope>
    <source>
        <strain evidence="4 5">SCSIO 52909</strain>
    </source>
</reference>
<name>A0A6G8QD38_9ACTN</name>
<dbReference type="SMART" id="SM00052">
    <property type="entry name" value="EAL"/>
    <property type="match status" value="1"/>
</dbReference>
<dbReference type="InterPro" id="IPR035965">
    <property type="entry name" value="PAS-like_dom_sf"/>
</dbReference>
<protein>
    <submittedName>
        <fullName evidence="4">EAL domain-containing protein</fullName>
    </submittedName>
</protein>
<dbReference type="CDD" id="cd01949">
    <property type="entry name" value="GGDEF"/>
    <property type="match status" value="1"/>
</dbReference>
<dbReference type="SMART" id="SM00267">
    <property type="entry name" value="GGDEF"/>
    <property type="match status" value="1"/>
</dbReference>
<dbReference type="PROSITE" id="PS50883">
    <property type="entry name" value="EAL"/>
    <property type="match status" value="1"/>
</dbReference>
<dbReference type="Proteomes" id="UP000501452">
    <property type="component" value="Chromosome"/>
</dbReference>
<dbReference type="InterPro" id="IPR000700">
    <property type="entry name" value="PAS-assoc_C"/>
</dbReference>
<sequence>MAMHVFARDGTSLLVNKAWDELWDLEEGESSEGENVFEDEQVRAAGLLPHVREAVEGETVETPPLLYEPRRTGRGGQPRWMRAFCYPVKGEDGETREVSLIIEDVTERKNLEDSLAHRALHDGLTGLPNRALLTDRLVHALSRVGRENGSESGETVGVLFLDLDNFKHVNDSLGHGAGDGLLVEVAARLTSCVGPGHTVARLGGDEFVILLEGLENEELAQEVAGRIARELRPPFSLDGREVFVTASVGVAIGKVGKGGQEDPQNLLRSADVAMYTAKERGKDRHVVFETSMDGRSERRLTLEAGLRYALEREELGVLYQPVVRLADGRDAGAEALVRWRHPQRGVVPPAAFIPLAEETGLIIGIGEQVLREACARAREWRDLLKGGGTPTVWVNLSARQFHEPGLPELVESVLEEAGLDPGSLGLEITEGVAMDESGFGAGRTTATLRNLKELGVRLAVDDFGTGYSSLSYLKRLPLDVLKIDRSFVSGLEKNTEDRAIVSAVATLARDMELEVVAEGVETEEQLHILRELGCSLAQGYYFAKPLPATEVSARLEGGLASATGP</sequence>
<dbReference type="Gene3D" id="3.20.20.450">
    <property type="entry name" value="EAL domain"/>
    <property type="match status" value="1"/>
</dbReference>
<dbReference type="SUPFAM" id="SSF55073">
    <property type="entry name" value="Nucleotide cyclase"/>
    <property type="match status" value="1"/>
</dbReference>
<dbReference type="InterPro" id="IPR000014">
    <property type="entry name" value="PAS"/>
</dbReference>
<dbReference type="EMBL" id="CP045119">
    <property type="protein sequence ID" value="QIN84352.1"/>
    <property type="molecule type" value="Genomic_DNA"/>
</dbReference>
<dbReference type="Gene3D" id="3.30.70.270">
    <property type="match status" value="1"/>
</dbReference>
<dbReference type="InterPro" id="IPR052155">
    <property type="entry name" value="Biofilm_reg_signaling"/>
</dbReference>
<dbReference type="InterPro" id="IPR029787">
    <property type="entry name" value="Nucleotide_cyclase"/>
</dbReference>
<feature type="domain" description="EAL" evidence="2">
    <location>
        <begin position="299"/>
        <end position="559"/>
    </location>
</feature>
<dbReference type="FunFam" id="3.20.20.450:FF:000001">
    <property type="entry name" value="Cyclic di-GMP phosphodiesterase yahA"/>
    <property type="match status" value="1"/>
</dbReference>
<accession>A0A6G8QD38</accession>
<dbReference type="PANTHER" id="PTHR44757">
    <property type="entry name" value="DIGUANYLATE CYCLASE DGCP"/>
    <property type="match status" value="1"/>
</dbReference>
<dbReference type="NCBIfam" id="TIGR00254">
    <property type="entry name" value="GGDEF"/>
    <property type="match status" value="1"/>
</dbReference>
<dbReference type="CDD" id="cd01948">
    <property type="entry name" value="EAL"/>
    <property type="match status" value="1"/>
</dbReference>
<dbReference type="PANTHER" id="PTHR44757:SF2">
    <property type="entry name" value="BIOFILM ARCHITECTURE MAINTENANCE PROTEIN MBAA"/>
    <property type="match status" value="1"/>
</dbReference>
<evidence type="ECO:0000313" key="5">
    <source>
        <dbReference type="Proteomes" id="UP000501452"/>
    </source>
</evidence>
<dbReference type="NCBIfam" id="TIGR00229">
    <property type="entry name" value="sensory_box"/>
    <property type="match status" value="1"/>
</dbReference>